<feature type="compositionally biased region" description="Acidic residues" evidence="1">
    <location>
        <begin position="664"/>
        <end position="693"/>
    </location>
</feature>
<dbReference type="CDD" id="cd06257">
    <property type="entry name" value="DnaJ"/>
    <property type="match status" value="1"/>
</dbReference>
<dbReference type="SMART" id="SM00271">
    <property type="entry name" value="DnaJ"/>
    <property type="match status" value="1"/>
</dbReference>
<feature type="compositionally biased region" description="Basic and acidic residues" evidence="1">
    <location>
        <begin position="603"/>
        <end position="613"/>
    </location>
</feature>
<feature type="transmembrane region" description="Helical" evidence="2">
    <location>
        <begin position="79"/>
        <end position="98"/>
    </location>
</feature>
<dbReference type="PRINTS" id="PR00625">
    <property type="entry name" value="JDOMAIN"/>
</dbReference>
<dbReference type="SUPFAM" id="SSF46565">
    <property type="entry name" value="Chaperone J-domain"/>
    <property type="match status" value="1"/>
</dbReference>
<feature type="transmembrane region" description="Helical" evidence="2">
    <location>
        <begin position="206"/>
        <end position="230"/>
    </location>
</feature>
<evidence type="ECO:0000313" key="5">
    <source>
        <dbReference type="Proteomes" id="UP001497383"/>
    </source>
</evidence>
<dbReference type="Pfam" id="PF00226">
    <property type="entry name" value="DnaJ"/>
    <property type="match status" value="1"/>
</dbReference>
<gene>
    <name evidence="4" type="ORF">LODBEIA_P15600</name>
</gene>
<feature type="region of interest" description="Disordered" evidence="1">
    <location>
        <begin position="603"/>
        <end position="693"/>
    </location>
</feature>
<dbReference type="InterPro" id="IPR014756">
    <property type="entry name" value="Ig_E-set"/>
</dbReference>
<evidence type="ECO:0000259" key="3">
    <source>
        <dbReference type="PROSITE" id="PS50076"/>
    </source>
</evidence>
<keyword evidence="2" id="KW-0472">Membrane</keyword>
<dbReference type="PROSITE" id="PS50076">
    <property type="entry name" value="DNAJ_2"/>
    <property type="match status" value="1"/>
</dbReference>
<evidence type="ECO:0000313" key="4">
    <source>
        <dbReference type="EMBL" id="CAK9437161.1"/>
    </source>
</evidence>
<dbReference type="GeneID" id="92206756"/>
<name>A0ABP0ZKD8_9ASCO</name>
<keyword evidence="5" id="KW-1185">Reference proteome</keyword>
<dbReference type="SUPFAM" id="SSF81296">
    <property type="entry name" value="E set domains"/>
    <property type="match status" value="1"/>
</dbReference>
<sequence>MSEYNYDEEGETWPFFVLAILSFILIPMTITYVTRVVSADPDKVNAAIKGSIKENSASINVPNLSNINAYKSKQRSSKIFNKTLLVLIVGWATVVYIAKYLTKEGDMSGMFDPYTILDVSFTASEKQIKSHYRKLSLKYHPDKLPRDLTEEARLKMEQEYIKLTSAYKALTDEATRENFLRYGHPDGEQPITHGIALPKFLVEGKYSSVVVVIYFVLIGILLPVIVGKWWSNVKNHTRKGLHVRTAGDIVLKFADKDPAKVITPDTILDYILESEEVSELLPTLNLAEKRALVESHFDRSFSSDNAKEQQKIDLLAILPFLIDGLVDIAIAFKLHEAIFAAEDLKKALIQAVRPNGKYQDILQLPFVDRDVVVKQPVKKLGKLLTLSAEDAKTALGITDDKKLEKALSVARSLPTLRVVDAAIMVPGEDGSVPPHSNAHVSVKFLVKSPNLKSCPEISDERLKDEETLEYMKNPMIVNEQQPKLPYAYAPYFPQSVRNKWSCYLIAQKENKLVEGSNSYSLENIDLSNLSLNQEEWIAGDKVVVSTFKFPYPTAVGNVGTYNFRLVMKNNIYFGADVDIPVDLEVTPMSKEKSLAGIKKMMDAKKKKEEKAEADGDEGEDESEEEEEESDSDISDPEEDSLAGALAALRGEVAKNAKKSKKVDEGEDGDQEEEVEEDVFTDINTDTEDEEGTS</sequence>
<dbReference type="EMBL" id="OZ022406">
    <property type="protein sequence ID" value="CAK9437161.1"/>
    <property type="molecule type" value="Genomic_DNA"/>
</dbReference>
<dbReference type="SUPFAM" id="SSF158702">
    <property type="entry name" value="Sec63 N-terminal domain-like"/>
    <property type="match status" value="1"/>
</dbReference>
<reference evidence="4 5" key="1">
    <citation type="submission" date="2024-03" db="EMBL/GenBank/DDBJ databases">
        <authorList>
            <person name="Brejova B."/>
        </authorList>
    </citation>
    <scope>NUCLEOTIDE SEQUENCE [LARGE SCALE GENOMIC DNA]</scope>
    <source>
        <strain evidence="4 5">CBS 14171</strain>
    </source>
</reference>
<dbReference type="InterPro" id="IPR001623">
    <property type="entry name" value="DnaJ_domain"/>
</dbReference>
<organism evidence="4 5">
    <name type="scientific">Lodderomyces beijingensis</name>
    <dbReference type="NCBI Taxonomy" id="1775926"/>
    <lineage>
        <taxon>Eukaryota</taxon>
        <taxon>Fungi</taxon>
        <taxon>Dikarya</taxon>
        <taxon>Ascomycota</taxon>
        <taxon>Saccharomycotina</taxon>
        <taxon>Pichiomycetes</taxon>
        <taxon>Debaryomycetaceae</taxon>
        <taxon>Candida/Lodderomyces clade</taxon>
        <taxon>Lodderomyces</taxon>
    </lineage>
</organism>
<dbReference type="Gene3D" id="1.10.287.110">
    <property type="entry name" value="DnaJ domain"/>
    <property type="match status" value="1"/>
</dbReference>
<protein>
    <recommendedName>
        <fullName evidence="3">J domain-containing protein</fullName>
    </recommendedName>
</protein>
<keyword evidence="2" id="KW-0812">Transmembrane</keyword>
<proteinExistence type="predicted"/>
<dbReference type="InterPro" id="IPR036869">
    <property type="entry name" value="J_dom_sf"/>
</dbReference>
<dbReference type="Gene3D" id="2.60.40.150">
    <property type="entry name" value="C2 domain"/>
    <property type="match status" value="1"/>
</dbReference>
<feature type="compositionally biased region" description="Acidic residues" evidence="1">
    <location>
        <begin position="614"/>
        <end position="640"/>
    </location>
</feature>
<dbReference type="Proteomes" id="UP001497383">
    <property type="component" value="Chromosome 2"/>
</dbReference>
<evidence type="ECO:0000256" key="2">
    <source>
        <dbReference type="SAM" id="Phobius"/>
    </source>
</evidence>
<dbReference type="RefSeq" id="XP_066828498.1">
    <property type="nucleotide sequence ID" value="XM_066971462.1"/>
</dbReference>
<evidence type="ECO:0000256" key="1">
    <source>
        <dbReference type="SAM" id="MobiDB-lite"/>
    </source>
</evidence>
<dbReference type="PANTHER" id="PTHR24075">
    <property type="entry name" value="SEC63 DOMAIN-CONTAINING"/>
    <property type="match status" value="1"/>
</dbReference>
<accession>A0ABP0ZKD8</accession>
<keyword evidence="2" id="KW-1133">Transmembrane helix</keyword>
<dbReference type="PANTHER" id="PTHR24075:SF0">
    <property type="entry name" value="TRANSLOCATION PROTEIN SEC63 HOMOLOG"/>
    <property type="match status" value="1"/>
</dbReference>
<feature type="transmembrane region" description="Helical" evidence="2">
    <location>
        <begin position="12"/>
        <end position="33"/>
    </location>
</feature>
<feature type="domain" description="J" evidence="3">
    <location>
        <begin position="112"/>
        <end position="183"/>
    </location>
</feature>
<dbReference type="InterPro" id="IPR035892">
    <property type="entry name" value="C2_domain_sf"/>
</dbReference>